<evidence type="ECO:0000256" key="1">
    <source>
        <dbReference type="ARBA" id="ARBA00022933"/>
    </source>
</evidence>
<organism evidence="3 4">
    <name type="scientific">Amedibacillus dolichus DSM 3991</name>
    <dbReference type="NCBI Taxonomy" id="428127"/>
    <lineage>
        <taxon>Bacteria</taxon>
        <taxon>Bacillati</taxon>
        <taxon>Bacillota</taxon>
        <taxon>Erysipelotrichia</taxon>
        <taxon>Erysipelotrichales</taxon>
        <taxon>Erysipelotrichaceae</taxon>
        <taxon>Amedibacillus</taxon>
    </lineage>
</organism>
<dbReference type="GO" id="GO:0050485">
    <property type="term" value="F:oxidoreductase activity, acting on X-H and Y-H to form an X-Y bond, with a disulfide as acceptor"/>
    <property type="evidence" value="ECO:0007669"/>
    <property type="project" value="InterPro"/>
</dbReference>
<dbReference type="Proteomes" id="UP000004090">
    <property type="component" value="Unassembled WGS sequence"/>
</dbReference>
<dbReference type="NCBIfam" id="NF041545">
    <property type="entry name" value="GrdB_like_no_Se"/>
    <property type="match status" value="1"/>
</dbReference>
<dbReference type="STRING" id="428127.EUBDOL_02351"/>
<keyword evidence="1" id="KW-0712">Selenocysteine</keyword>
<dbReference type="Pfam" id="PF07355">
    <property type="entry name" value="GRDB"/>
    <property type="match status" value="1"/>
</dbReference>
<comment type="caution">
    <text evidence="3">The sequence shown here is derived from an EMBL/GenBank/DDBJ whole genome shotgun (WGS) entry which is preliminary data.</text>
</comment>
<name>A8RFT5_9FIRM</name>
<gene>
    <name evidence="3" type="ORF">EUBDOL_02351</name>
</gene>
<dbReference type="EMBL" id="ABAW02000025">
    <property type="protein sequence ID" value="EDP10333.1"/>
    <property type="molecule type" value="Genomic_DNA"/>
</dbReference>
<reference evidence="3 4" key="1">
    <citation type="submission" date="2007-09" db="EMBL/GenBank/DDBJ databases">
        <title>Draft genome sequence of Eubacterium dolichum (DSM 3991).</title>
        <authorList>
            <person name="Sudarsanam P."/>
            <person name="Ley R."/>
            <person name="Guruge J."/>
            <person name="Turnbaugh P.J."/>
            <person name="Mahowald M."/>
            <person name="Liep D."/>
            <person name="Gordon J."/>
        </authorList>
    </citation>
    <scope>NUCLEOTIDE SEQUENCE [LARGE SCALE GENOMIC DNA]</scope>
    <source>
        <strain evidence="3 4">DSM 3991</strain>
    </source>
</reference>
<dbReference type="InterPro" id="IPR010187">
    <property type="entry name" value="Various_sel_PB"/>
</dbReference>
<dbReference type="InterPro" id="IPR048083">
    <property type="entry name" value="GrdB-like"/>
</dbReference>
<sequence>MGMMKVMMIFDQTQAGLGGKESPDLPMGGKPMAIGSCGMFERFMEQNDGKVVATLWCGDGTFKADPELNAKKFAAMAKKFGPDVVICGPCFNYGNYGLMAAKTAMTINEHTDIPAFAIMSKECEEAISEYKDKVTILQMPKKGGIGLNEALSEMCVFAKMLVDKQDTTDFIAQHAYK</sequence>
<evidence type="ECO:0000313" key="3">
    <source>
        <dbReference type="EMBL" id="EDP10333.1"/>
    </source>
</evidence>
<evidence type="ECO:0000313" key="4">
    <source>
        <dbReference type="Proteomes" id="UP000004090"/>
    </source>
</evidence>
<protein>
    <recommendedName>
        <fullName evidence="5">Glycine/betaine/sarcosine/D-proline reductase family selenoprotein B</fullName>
    </recommendedName>
</protein>
<keyword evidence="2" id="KW-0560">Oxidoreductase</keyword>
<proteinExistence type="predicted"/>
<accession>A8RFT5</accession>
<evidence type="ECO:0008006" key="5">
    <source>
        <dbReference type="Google" id="ProtNLM"/>
    </source>
</evidence>
<evidence type="ECO:0000256" key="2">
    <source>
        <dbReference type="ARBA" id="ARBA00023002"/>
    </source>
</evidence>
<dbReference type="HOGENOM" id="CLU_131390_0_0_9"/>
<dbReference type="AlphaFoldDB" id="A8RFT5"/>
<reference evidence="3 4" key="2">
    <citation type="submission" date="2007-09" db="EMBL/GenBank/DDBJ databases">
        <authorList>
            <person name="Fulton L."/>
            <person name="Clifton S."/>
            <person name="Fulton B."/>
            <person name="Xu J."/>
            <person name="Minx P."/>
            <person name="Pepin K.H."/>
            <person name="Johnson M."/>
            <person name="Thiruvilangam P."/>
            <person name="Bhonagiri V."/>
            <person name="Nash W.E."/>
            <person name="Mardis E.R."/>
            <person name="Wilson R.K."/>
        </authorList>
    </citation>
    <scope>NUCLEOTIDE SEQUENCE [LARGE SCALE GENOMIC DNA]</scope>
    <source>
        <strain evidence="3 4">DSM 3991</strain>
    </source>
</reference>
<dbReference type="eggNOG" id="ENOG502ZBWT">
    <property type="taxonomic scope" value="Bacteria"/>
</dbReference>